<evidence type="ECO:0000313" key="1">
    <source>
        <dbReference type="EMBL" id="ADL07451.1"/>
    </source>
</evidence>
<evidence type="ECO:0000313" key="2">
    <source>
        <dbReference type="Proteomes" id="UP000000272"/>
    </source>
</evidence>
<gene>
    <name evidence="1" type="ordered locus">Toce_0680</name>
</gene>
<reference evidence="1 2" key="1">
    <citation type="journal article" date="2010" name="Stand. Genomic Sci.">
        <title>Complete genome sequence of Thermosediminibacter oceani type strain (JW/IW-1228P).</title>
        <authorList>
            <person name="Pitluck S."/>
            <person name="Yasawong M."/>
            <person name="Munk C."/>
            <person name="Nolan M."/>
            <person name="Lapidus A."/>
            <person name="Lucas S."/>
            <person name="Glavina Del Rio T."/>
            <person name="Tice H."/>
            <person name="Cheng J.F."/>
            <person name="Bruce D."/>
            <person name="Detter C."/>
            <person name="Tapia R."/>
            <person name="Han C."/>
            <person name="Goodwin L."/>
            <person name="Liolios K."/>
            <person name="Ivanova N."/>
            <person name="Mavromatis K."/>
            <person name="Mikhailova N."/>
            <person name="Pati A."/>
            <person name="Chen A."/>
            <person name="Palaniappan K."/>
            <person name="Land M."/>
            <person name="Hauser L."/>
            <person name="Chang Y.J."/>
            <person name="Jeffries C.D."/>
            <person name="Rohde M."/>
            <person name="Spring S."/>
            <person name="Sikorski J."/>
            <person name="Goker M."/>
            <person name="Woyke T."/>
            <person name="Bristow J."/>
            <person name="Eisen J.A."/>
            <person name="Markowitz V."/>
            <person name="Hugenholtz P."/>
            <person name="Kyrpides N.C."/>
            <person name="Klenk H.P."/>
        </authorList>
    </citation>
    <scope>NUCLEOTIDE SEQUENCE [LARGE SCALE GENOMIC DNA]</scope>
    <source>
        <strain evidence="2">ATCC BAA-1034 / DSM 16646 / JW/IW-1228P</strain>
    </source>
</reference>
<dbReference type="STRING" id="555079.Toce_0680"/>
<dbReference type="HOGENOM" id="CLU_2902839_0_0_9"/>
<dbReference type="AlphaFoldDB" id="D9S224"/>
<protein>
    <submittedName>
        <fullName evidence="1">Uncharacterized protein</fullName>
    </submittedName>
</protein>
<dbReference type="RefSeq" id="WP_013275498.1">
    <property type="nucleotide sequence ID" value="NC_014377.1"/>
</dbReference>
<keyword evidence="2" id="KW-1185">Reference proteome</keyword>
<dbReference type="EMBL" id="CP002131">
    <property type="protein sequence ID" value="ADL07451.1"/>
    <property type="molecule type" value="Genomic_DNA"/>
</dbReference>
<sequence>MNLGKIVELDRINMSPILKELGIEFDPERRKNDLVREIEKGLGLSWSGERYSGCLSGVYASF</sequence>
<dbReference type="Proteomes" id="UP000000272">
    <property type="component" value="Chromosome"/>
</dbReference>
<organism evidence="1 2">
    <name type="scientific">Thermosediminibacter oceani (strain ATCC BAA-1034 / DSM 16646 / JW/IW-1228P)</name>
    <dbReference type="NCBI Taxonomy" id="555079"/>
    <lineage>
        <taxon>Bacteria</taxon>
        <taxon>Bacillati</taxon>
        <taxon>Bacillota</taxon>
        <taxon>Clostridia</taxon>
        <taxon>Thermosediminibacterales</taxon>
        <taxon>Thermosediminibacteraceae</taxon>
        <taxon>Thermosediminibacter</taxon>
    </lineage>
</organism>
<dbReference type="KEGG" id="toc:Toce_0680"/>
<name>D9S224_THEOJ</name>
<proteinExistence type="predicted"/>
<accession>D9S224</accession>
<dbReference type="OrthoDB" id="5888432at2"/>